<keyword evidence="1" id="KW-1133">Transmembrane helix</keyword>
<dbReference type="RefSeq" id="WP_377066981.1">
    <property type="nucleotide sequence ID" value="NZ_JBHSJJ010000012.1"/>
</dbReference>
<sequence length="185" mass="20976">MVSISFSLSKYSKPRFLIIVMLFFVILTPCVAQNYMILQKGKNQKTRIKYEEGDPITYLQEGLDYYITDVIKEITKDYLILSENIVTPSQIVAIDIRDRDERNRTMANLTLLPAGGAVLLLLAESINSLYADGGLSYSNSSLVISGALLTTSLVLAPVRYKKFRHRGRNKIQIIPLKELEQENQE</sequence>
<keyword evidence="1" id="KW-0812">Transmembrane</keyword>
<evidence type="ECO:0000256" key="1">
    <source>
        <dbReference type="SAM" id="Phobius"/>
    </source>
</evidence>
<keyword evidence="1" id="KW-0472">Membrane</keyword>
<evidence type="ECO:0000313" key="3">
    <source>
        <dbReference type="Proteomes" id="UP001595818"/>
    </source>
</evidence>
<protein>
    <submittedName>
        <fullName evidence="2">Uncharacterized protein</fullName>
    </submittedName>
</protein>
<feature type="transmembrane region" description="Helical" evidence="1">
    <location>
        <begin position="16"/>
        <end position="38"/>
    </location>
</feature>
<name>A0ABV9T4V0_9BACT</name>
<keyword evidence="3" id="KW-1185">Reference proteome</keyword>
<feature type="transmembrane region" description="Helical" evidence="1">
    <location>
        <begin position="109"/>
        <end position="130"/>
    </location>
</feature>
<proteinExistence type="predicted"/>
<comment type="caution">
    <text evidence="2">The sequence shown here is derived from an EMBL/GenBank/DDBJ whole genome shotgun (WGS) entry which is preliminary data.</text>
</comment>
<accession>A0ABV9T4V0</accession>
<dbReference type="EMBL" id="JBHSJJ010000012">
    <property type="protein sequence ID" value="MFC4873781.1"/>
    <property type="molecule type" value="Genomic_DNA"/>
</dbReference>
<gene>
    <name evidence="2" type="ORF">ACFPFU_18910</name>
</gene>
<dbReference type="Proteomes" id="UP001595818">
    <property type="component" value="Unassembled WGS sequence"/>
</dbReference>
<feature type="transmembrane region" description="Helical" evidence="1">
    <location>
        <begin position="142"/>
        <end position="160"/>
    </location>
</feature>
<evidence type="ECO:0000313" key="2">
    <source>
        <dbReference type="EMBL" id="MFC4873781.1"/>
    </source>
</evidence>
<reference evidence="3" key="1">
    <citation type="journal article" date="2019" name="Int. J. Syst. Evol. Microbiol.">
        <title>The Global Catalogue of Microorganisms (GCM) 10K type strain sequencing project: providing services to taxonomists for standard genome sequencing and annotation.</title>
        <authorList>
            <consortium name="The Broad Institute Genomics Platform"/>
            <consortium name="The Broad Institute Genome Sequencing Center for Infectious Disease"/>
            <person name="Wu L."/>
            <person name="Ma J."/>
        </authorList>
    </citation>
    <scope>NUCLEOTIDE SEQUENCE [LARGE SCALE GENOMIC DNA]</scope>
    <source>
        <strain evidence="3">CGMCC 4.7466</strain>
    </source>
</reference>
<organism evidence="2 3">
    <name type="scientific">Negadavirga shengliensis</name>
    <dbReference type="NCBI Taxonomy" id="1389218"/>
    <lineage>
        <taxon>Bacteria</taxon>
        <taxon>Pseudomonadati</taxon>
        <taxon>Bacteroidota</taxon>
        <taxon>Cytophagia</taxon>
        <taxon>Cytophagales</taxon>
        <taxon>Cyclobacteriaceae</taxon>
        <taxon>Negadavirga</taxon>
    </lineage>
</organism>